<name>A0ACB7SQM3_HYAAI</name>
<comment type="caution">
    <text evidence="1">The sequence shown here is derived from an EMBL/GenBank/DDBJ whole genome shotgun (WGS) entry which is preliminary data.</text>
</comment>
<sequence>MVMASVLVITKRNTSKTTTMMMMTIPFVIVFKHVSKVLAGLASCILMRVPLTYHSSICGIMAPPPYSGFAFELAGGPPGDLLTVLFRDRYHARHLAEGLRKTKSLRRITVPHKFTIAEVRHLAEAANHSQSLEELRFFDITGDDVESMSAMHQEMAPNWKVAIKVYHARHLAEGLRKTKSLRRITVPHKFTIAEVRHLAEAANHSQSLEELRFFDITGDDVESMSAMHQEMAPNWKVAIKVLWVFADPGTAALITRFHEALTKTEKREPLNLLFALPDHQCRRVGAKCGDHLITIHLSCRCFNNTVSLNVAKELALYLQLTNSLRELSIVFNTSEETAKIILEGIAKNKGIEYLHIEKFSVNDEDWAILTNWLTNNRHAHTLELPRVYGKHAALVDRLSTSLENNYCVSSLNLVDVYLLRREWTHVRGMVWRNQTMLRSAAAFVLGSSHKRDASAYESLSWHPQLLMAVQREALLEKNEALQMIHQSSRRIRNHENFWRLSGIVRERIECNKHPAATDGAAHVTQLDDLGWYMLQEIRSYLKVADILDDEEEDPERQNSPAREACRIKRKRLHSEH</sequence>
<organism evidence="1 2">
    <name type="scientific">Hyalomma asiaticum</name>
    <name type="common">Tick</name>
    <dbReference type="NCBI Taxonomy" id="266040"/>
    <lineage>
        <taxon>Eukaryota</taxon>
        <taxon>Metazoa</taxon>
        <taxon>Ecdysozoa</taxon>
        <taxon>Arthropoda</taxon>
        <taxon>Chelicerata</taxon>
        <taxon>Arachnida</taxon>
        <taxon>Acari</taxon>
        <taxon>Parasitiformes</taxon>
        <taxon>Ixodida</taxon>
        <taxon>Ixodoidea</taxon>
        <taxon>Ixodidae</taxon>
        <taxon>Hyalomminae</taxon>
        <taxon>Hyalomma</taxon>
    </lineage>
</organism>
<dbReference type="EMBL" id="CM023483">
    <property type="protein sequence ID" value="KAH6936224.1"/>
    <property type="molecule type" value="Genomic_DNA"/>
</dbReference>
<accession>A0ACB7SQM3</accession>
<evidence type="ECO:0000313" key="1">
    <source>
        <dbReference type="EMBL" id="KAH6936224.1"/>
    </source>
</evidence>
<proteinExistence type="predicted"/>
<dbReference type="Proteomes" id="UP000821845">
    <property type="component" value="Chromosome 3"/>
</dbReference>
<reference evidence="1" key="1">
    <citation type="submission" date="2020-05" db="EMBL/GenBank/DDBJ databases">
        <title>Large-scale comparative analyses of tick genomes elucidate their genetic diversity and vector capacities.</title>
        <authorList>
            <person name="Jia N."/>
            <person name="Wang J."/>
            <person name="Shi W."/>
            <person name="Du L."/>
            <person name="Sun Y."/>
            <person name="Zhan W."/>
            <person name="Jiang J."/>
            <person name="Wang Q."/>
            <person name="Zhang B."/>
            <person name="Ji P."/>
            <person name="Sakyi L.B."/>
            <person name="Cui X."/>
            <person name="Yuan T."/>
            <person name="Jiang B."/>
            <person name="Yang W."/>
            <person name="Lam T.T.-Y."/>
            <person name="Chang Q."/>
            <person name="Ding S."/>
            <person name="Wang X."/>
            <person name="Zhu J."/>
            <person name="Ruan X."/>
            <person name="Zhao L."/>
            <person name="Wei J."/>
            <person name="Que T."/>
            <person name="Du C."/>
            <person name="Cheng J."/>
            <person name="Dai P."/>
            <person name="Han X."/>
            <person name="Huang E."/>
            <person name="Gao Y."/>
            <person name="Liu J."/>
            <person name="Shao H."/>
            <person name="Ye R."/>
            <person name="Li L."/>
            <person name="Wei W."/>
            <person name="Wang X."/>
            <person name="Wang C."/>
            <person name="Yang T."/>
            <person name="Huo Q."/>
            <person name="Li W."/>
            <person name="Guo W."/>
            <person name="Chen H."/>
            <person name="Zhou L."/>
            <person name="Ni X."/>
            <person name="Tian J."/>
            <person name="Zhou Y."/>
            <person name="Sheng Y."/>
            <person name="Liu T."/>
            <person name="Pan Y."/>
            <person name="Xia L."/>
            <person name="Li J."/>
            <person name="Zhao F."/>
            <person name="Cao W."/>
        </authorList>
    </citation>
    <scope>NUCLEOTIDE SEQUENCE</scope>
    <source>
        <strain evidence="1">Hyas-2018</strain>
    </source>
</reference>
<gene>
    <name evidence="1" type="ORF">HPB50_015004</name>
</gene>
<protein>
    <submittedName>
        <fullName evidence="1">Uncharacterized protein</fullName>
    </submittedName>
</protein>
<keyword evidence="2" id="KW-1185">Reference proteome</keyword>
<evidence type="ECO:0000313" key="2">
    <source>
        <dbReference type="Proteomes" id="UP000821845"/>
    </source>
</evidence>